<name>A0A1Y2HDU9_9FUNG</name>
<evidence type="ECO:0000313" key="2">
    <source>
        <dbReference type="Proteomes" id="UP000193411"/>
    </source>
</evidence>
<protein>
    <submittedName>
        <fullName evidence="1">Uncharacterized protein</fullName>
    </submittedName>
</protein>
<accession>A0A1Y2HDU9</accession>
<organism evidence="1 2">
    <name type="scientific">Catenaria anguillulae PL171</name>
    <dbReference type="NCBI Taxonomy" id="765915"/>
    <lineage>
        <taxon>Eukaryota</taxon>
        <taxon>Fungi</taxon>
        <taxon>Fungi incertae sedis</taxon>
        <taxon>Blastocladiomycota</taxon>
        <taxon>Blastocladiomycetes</taxon>
        <taxon>Blastocladiales</taxon>
        <taxon>Catenariaceae</taxon>
        <taxon>Catenaria</taxon>
    </lineage>
</organism>
<comment type="caution">
    <text evidence="1">The sequence shown here is derived from an EMBL/GenBank/DDBJ whole genome shotgun (WGS) entry which is preliminary data.</text>
</comment>
<keyword evidence="2" id="KW-1185">Reference proteome</keyword>
<dbReference type="Proteomes" id="UP000193411">
    <property type="component" value="Unassembled WGS sequence"/>
</dbReference>
<gene>
    <name evidence="1" type="ORF">BCR44DRAFT_354989</name>
</gene>
<proteinExistence type="predicted"/>
<sequence length="164" mass="18486">MYPPRLTAHRHTLCRLPHGLTAFRGDDNIQIHSLCKLTQPPSIFAVCSSHCSRSLFPNNFRIRDSAQSTLLTESSANHHPLSLSLIVQRMMNTCRPVSCTAFSRRRISSLPQNHSARDACSSHHSHMYERTFNHFLVLHRPPATPPDRFASDSGLLSCGGRFKI</sequence>
<dbReference type="EMBL" id="MCFL01000042">
    <property type="protein sequence ID" value="ORZ32757.1"/>
    <property type="molecule type" value="Genomic_DNA"/>
</dbReference>
<dbReference type="AlphaFoldDB" id="A0A1Y2HDU9"/>
<reference evidence="1 2" key="1">
    <citation type="submission" date="2016-07" db="EMBL/GenBank/DDBJ databases">
        <title>Pervasive Adenine N6-methylation of Active Genes in Fungi.</title>
        <authorList>
            <consortium name="DOE Joint Genome Institute"/>
            <person name="Mondo S.J."/>
            <person name="Dannebaum R.O."/>
            <person name="Kuo R.C."/>
            <person name="Labutti K."/>
            <person name="Haridas S."/>
            <person name="Kuo A."/>
            <person name="Salamov A."/>
            <person name="Ahrendt S.R."/>
            <person name="Lipzen A."/>
            <person name="Sullivan W."/>
            <person name="Andreopoulos W.B."/>
            <person name="Clum A."/>
            <person name="Lindquist E."/>
            <person name="Daum C."/>
            <person name="Ramamoorthy G.K."/>
            <person name="Gryganskyi A."/>
            <person name="Culley D."/>
            <person name="Magnuson J.K."/>
            <person name="James T.Y."/>
            <person name="O'Malley M.A."/>
            <person name="Stajich J.E."/>
            <person name="Spatafora J.W."/>
            <person name="Visel A."/>
            <person name="Grigoriev I.V."/>
        </authorList>
    </citation>
    <scope>NUCLEOTIDE SEQUENCE [LARGE SCALE GENOMIC DNA]</scope>
    <source>
        <strain evidence="1 2">PL171</strain>
    </source>
</reference>
<evidence type="ECO:0000313" key="1">
    <source>
        <dbReference type="EMBL" id="ORZ32757.1"/>
    </source>
</evidence>